<evidence type="ECO:0000256" key="3">
    <source>
        <dbReference type="ARBA" id="ARBA00023132"/>
    </source>
</evidence>
<proteinExistence type="inferred from homology"/>
<dbReference type="GO" id="GO:0017056">
    <property type="term" value="F:structural constituent of nuclear pore"/>
    <property type="evidence" value="ECO:0007669"/>
    <property type="project" value="InterPro"/>
</dbReference>
<keyword evidence="4 5" id="KW-0539">Nucleus</keyword>
<dbReference type="PANTHER" id="PTHR11225">
    <property type="entry name" value="NUCLEAR PORE COMPLEX PROTEIN NUP93 NUCLEOPORIN NUP93 DEAD EYE PROTEIN"/>
    <property type="match status" value="1"/>
</dbReference>
<dbReference type="WBParaSite" id="GPUH_0000179601-mRNA-1">
    <property type="protein sequence ID" value="GPUH_0000179601-mRNA-1"/>
    <property type="gene ID" value="GPUH_0000179601"/>
</dbReference>
<protein>
    <recommendedName>
        <fullName evidence="5">Nuclear pore protein</fullName>
    </recommendedName>
</protein>
<keyword evidence="5" id="KW-0813">Transport</keyword>
<name>A0A183CZA1_9BILA</name>
<dbReference type="GO" id="GO:0005643">
    <property type="term" value="C:nuclear pore"/>
    <property type="evidence" value="ECO:0007669"/>
    <property type="project" value="UniProtKB-SubCell"/>
</dbReference>
<sequence length="166" mass="18997">LDDSIRLACDGLAKEMTQHIDDGEARKLAIWLAGICKRSAGVSTLEAQSNLYLLIDLSTFFQYYHAEKFEACMEIIKKLKCLPLDPDEVQAFVSTFYMVSDQMRLVLPDLCMAVMKLILEEVTRRSEASDDLRLRAKAIILYVGMIPYRFPSQISSQILQLENYFD</sequence>
<accession>A0A183CZA1</accession>
<keyword evidence="3 5" id="KW-0906">Nuclear pore complex</keyword>
<evidence type="ECO:0000256" key="5">
    <source>
        <dbReference type="RuleBase" id="RU364035"/>
    </source>
</evidence>
<dbReference type="Pfam" id="PF04097">
    <property type="entry name" value="Nic96"/>
    <property type="match status" value="1"/>
</dbReference>
<reference evidence="6" key="1">
    <citation type="submission" date="2016-06" db="UniProtKB">
        <authorList>
            <consortium name="WormBaseParasite"/>
        </authorList>
    </citation>
    <scope>IDENTIFICATION</scope>
</reference>
<organism evidence="6">
    <name type="scientific">Gongylonema pulchrum</name>
    <dbReference type="NCBI Taxonomy" id="637853"/>
    <lineage>
        <taxon>Eukaryota</taxon>
        <taxon>Metazoa</taxon>
        <taxon>Ecdysozoa</taxon>
        <taxon>Nematoda</taxon>
        <taxon>Chromadorea</taxon>
        <taxon>Rhabditida</taxon>
        <taxon>Spirurina</taxon>
        <taxon>Spiruromorpha</taxon>
        <taxon>Spiruroidea</taxon>
        <taxon>Gongylonematidae</taxon>
        <taxon>Gongylonema</taxon>
    </lineage>
</organism>
<evidence type="ECO:0000256" key="4">
    <source>
        <dbReference type="ARBA" id="ARBA00023242"/>
    </source>
</evidence>
<dbReference type="GO" id="GO:0016973">
    <property type="term" value="P:poly(A)+ mRNA export from nucleus"/>
    <property type="evidence" value="ECO:0007669"/>
    <property type="project" value="TreeGrafter"/>
</dbReference>
<comment type="subcellular location">
    <subcellularLocation>
        <location evidence="1 5">Nucleus</location>
        <location evidence="1 5">Nuclear pore complex</location>
    </subcellularLocation>
</comment>
<evidence type="ECO:0000256" key="2">
    <source>
        <dbReference type="ARBA" id="ARBA00010186"/>
    </source>
</evidence>
<dbReference type="PANTHER" id="PTHR11225:SF4">
    <property type="entry name" value="NUCLEAR PORE COMPLEX PROTEIN NUP93"/>
    <property type="match status" value="1"/>
</dbReference>
<comment type="similarity">
    <text evidence="2 5">Belongs to the nucleoporin interacting component (NIC) family.</text>
</comment>
<evidence type="ECO:0000313" key="6">
    <source>
        <dbReference type="WBParaSite" id="GPUH_0000179601-mRNA-1"/>
    </source>
</evidence>
<keyword evidence="5" id="KW-0811">Translocation</keyword>
<keyword evidence="5" id="KW-0472">Membrane</keyword>
<keyword evidence="5" id="KW-0653">Protein transport</keyword>
<evidence type="ECO:0000256" key="1">
    <source>
        <dbReference type="ARBA" id="ARBA00004567"/>
    </source>
</evidence>
<dbReference type="AlphaFoldDB" id="A0A183CZA1"/>
<dbReference type="InterPro" id="IPR007231">
    <property type="entry name" value="Nucleoporin_int_Nup93/Nic96"/>
</dbReference>
<keyword evidence="5" id="KW-0509">mRNA transport</keyword>
<dbReference type="GO" id="GO:0006606">
    <property type="term" value="P:protein import into nucleus"/>
    <property type="evidence" value="ECO:0007669"/>
    <property type="project" value="TreeGrafter"/>
</dbReference>